<gene>
    <name evidence="2" type="ORF">B0H17DRAFT_1185115</name>
</gene>
<dbReference type="Proteomes" id="UP001221757">
    <property type="component" value="Unassembled WGS sequence"/>
</dbReference>
<accession>A0AAD7CWN5</accession>
<feature type="region of interest" description="Disordered" evidence="1">
    <location>
        <begin position="292"/>
        <end position="329"/>
    </location>
</feature>
<keyword evidence="3" id="KW-1185">Reference proteome</keyword>
<sequence length="358" mass="38206">MRQHLVKSTAERRFAARDDPLVYEQSSRACDEVYVKFSGLPVGFTRAVLDRLKWHFDDAIYTKRRASICWLFPVVYVAAQYQYIVQGHRFDVFGDSGTPAATPHSSTRSPPTSSPKCGRSSSGSSRASTAPYLRILGGRSASRAQESRVRVLRRQQDFLRCGPRQVHALRQAPALLPALTKAHDIPAYSFSGTGSLTGSFASTHGSTELKRAGSTSSSFSSGSRFREDLVAAEGKTEAGERAPAFEAVTLTTASSYVTESTAPASPYVCTLPLHAGWADGAYPALPAAASHVHDGPSASNSHAHGGNAERGYRAGDMEDGGEGGGEAAEAQWSLASDAHSVQIDTFPARAEGRARALV</sequence>
<reference evidence="2" key="1">
    <citation type="submission" date="2023-03" db="EMBL/GenBank/DDBJ databases">
        <title>Massive genome expansion in bonnet fungi (Mycena s.s.) driven by repeated elements and novel gene families across ecological guilds.</title>
        <authorList>
            <consortium name="Lawrence Berkeley National Laboratory"/>
            <person name="Harder C.B."/>
            <person name="Miyauchi S."/>
            <person name="Viragh M."/>
            <person name="Kuo A."/>
            <person name="Thoen E."/>
            <person name="Andreopoulos B."/>
            <person name="Lu D."/>
            <person name="Skrede I."/>
            <person name="Drula E."/>
            <person name="Henrissat B."/>
            <person name="Morin E."/>
            <person name="Kohler A."/>
            <person name="Barry K."/>
            <person name="LaButti K."/>
            <person name="Morin E."/>
            <person name="Salamov A."/>
            <person name="Lipzen A."/>
            <person name="Mereny Z."/>
            <person name="Hegedus B."/>
            <person name="Baldrian P."/>
            <person name="Stursova M."/>
            <person name="Weitz H."/>
            <person name="Taylor A."/>
            <person name="Grigoriev I.V."/>
            <person name="Nagy L.G."/>
            <person name="Martin F."/>
            <person name="Kauserud H."/>
        </authorList>
    </citation>
    <scope>NUCLEOTIDE SEQUENCE</scope>
    <source>
        <strain evidence="2">CBHHK067</strain>
    </source>
</reference>
<proteinExistence type="predicted"/>
<feature type="region of interest" description="Disordered" evidence="1">
    <location>
        <begin position="99"/>
        <end position="127"/>
    </location>
</feature>
<organism evidence="2 3">
    <name type="scientific">Mycena rosella</name>
    <name type="common">Pink bonnet</name>
    <name type="synonym">Agaricus rosellus</name>
    <dbReference type="NCBI Taxonomy" id="1033263"/>
    <lineage>
        <taxon>Eukaryota</taxon>
        <taxon>Fungi</taxon>
        <taxon>Dikarya</taxon>
        <taxon>Basidiomycota</taxon>
        <taxon>Agaricomycotina</taxon>
        <taxon>Agaricomycetes</taxon>
        <taxon>Agaricomycetidae</taxon>
        <taxon>Agaricales</taxon>
        <taxon>Marasmiineae</taxon>
        <taxon>Mycenaceae</taxon>
        <taxon>Mycena</taxon>
    </lineage>
</organism>
<evidence type="ECO:0000256" key="1">
    <source>
        <dbReference type="SAM" id="MobiDB-lite"/>
    </source>
</evidence>
<protein>
    <submittedName>
        <fullName evidence="2">Uncharacterized protein</fullName>
    </submittedName>
</protein>
<comment type="caution">
    <text evidence="2">The sequence shown here is derived from an EMBL/GenBank/DDBJ whole genome shotgun (WGS) entry which is preliminary data.</text>
</comment>
<evidence type="ECO:0000313" key="3">
    <source>
        <dbReference type="Proteomes" id="UP001221757"/>
    </source>
</evidence>
<name>A0AAD7CWN5_MYCRO</name>
<evidence type="ECO:0000313" key="2">
    <source>
        <dbReference type="EMBL" id="KAJ7661855.1"/>
    </source>
</evidence>
<dbReference type="EMBL" id="JARKIE010000245">
    <property type="protein sequence ID" value="KAJ7661855.1"/>
    <property type="molecule type" value="Genomic_DNA"/>
</dbReference>
<dbReference type="AlphaFoldDB" id="A0AAD7CWN5"/>